<keyword evidence="2" id="KW-0614">Plasmid</keyword>
<evidence type="ECO:0000259" key="1">
    <source>
        <dbReference type="Pfam" id="PF01636"/>
    </source>
</evidence>
<dbReference type="InterPro" id="IPR041726">
    <property type="entry name" value="ACAD10_11_N"/>
</dbReference>
<dbReference type="HOGENOM" id="CLU_007526_0_0_4"/>
<dbReference type="InterPro" id="IPR011009">
    <property type="entry name" value="Kinase-like_dom_sf"/>
</dbReference>
<dbReference type="InterPro" id="IPR002575">
    <property type="entry name" value="Aminoglycoside_PTrfase"/>
</dbReference>
<dbReference type="PANTHER" id="PTHR21310:SF40">
    <property type="entry name" value="AMINOGLYCOSIDE PHOSPHOTRANSFERASE DOMAIN-CONTAINING PROTEIN-RELATED"/>
    <property type="match status" value="1"/>
</dbReference>
<feature type="domain" description="Aminoglycoside phosphotransferase" evidence="1">
    <location>
        <begin position="45"/>
        <end position="279"/>
    </location>
</feature>
<name>F8GWW3_CUPNN</name>
<organism evidence="2 3">
    <name type="scientific">Cupriavidus necator (strain ATCC 43291 / DSM 13513 / CCUG 52238 / LMG 8453 / N-1)</name>
    <name type="common">Ralstonia eutropha</name>
    <dbReference type="NCBI Taxonomy" id="1042878"/>
    <lineage>
        <taxon>Bacteria</taxon>
        <taxon>Pseudomonadati</taxon>
        <taxon>Pseudomonadota</taxon>
        <taxon>Betaproteobacteria</taxon>
        <taxon>Burkholderiales</taxon>
        <taxon>Burkholderiaceae</taxon>
        <taxon>Cupriavidus</taxon>
    </lineage>
</organism>
<dbReference type="Gene3D" id="3.90.1200.10">
    <property type="match status" value="1"/>
</dbReference>
<dbReference type="SUPFAM" id="SSF56112">
    <property type="entry name" value="Protein kinase-like (PK-like)"/>
    <property type="match status" value="1"/>
</dbReference>
<dbReference type="AlphaFoldDB" id="F8GWW3"/>
<geneLocation type="plasmid" evidence="2 3">
    <name>pBB1</name>
</geneLocation>
<accession>F8GWW3</accession>
<dbReference type="Gene3D" id="3.30.200.20">
    <property type="entry name" value="Phosphorylase Kinase, domain 1"/>
    <property type="match status" value="1"/>
</dbReference>
<dbReference type="GO" id="GO:0016740">
    <property type="term" value="F:transferase activity"/>
    <property type="evidence" value="ECO:0007669"/>
    <property type="project" value="UniProtKB-KW"/>
</dbReference>
<dbReference type="PANTHER" id="PTHR21310">
    <property type="entry name" value="AMINOGLYCOSIDE PHOSPHOTRANSFERASE-RELATED-RELATED"/>
    <property type="match status" value="1"/>
</dbReference>
<gene>
    <name evidence="2" type="ordered locus">CNE_BB1p04090</name>
</gene>
<dbReference type="Proteomes" id="UP000006798">
    <property type="component" value="Plasmid pBB1"/>
</dbReference>
<dbReference type="InterPro" id="IPR051678">
    <property type="entry name" value="AGP_Transferase"/>
</dbReference>
<dbReference type="RefSeq" id="WP_013958888.1">
    <property type="nucleotide sequence ID" value="NC_015727.1"/>
</dbReference>
<reference evidence="2 3" key="1">
    <citation type="journal article" date="2011" name="J. Bacteriol.">
        <title>Complete genome sequence of the type strain Cupriavidus necator N-1.</title>
        <authorList>
            <person name="Poehlein A."/>
            <person name="Kusian B."/>
            <person name="Friedrich B."/>
            <person name="Daniel R."/>
            <person name="Bowien B."/>
        </authorList>
    </citation>
    <scope>NUCLEOTIDE SEQUENCE [LARGE SCALE GENOMIC DNA]</scope>
    <source>
        <strain evidence="3">ATCC 43291 / DSM 13513 / CCUG 52238 / LMG 8453 / N-1</strain>
        <plasmid evidence="2 3">pBB1</plasmid>
    </source>
</reference>
<dbReference type="KEGG" id="cnc:CNE_BB1p04090"/>
<dbReference type="GeneID" id="34312146"/>
<dbReference type="EMBL" id="CP002879">
    <property type="protein sequence ID" value="AEI81833.1"/>
    <property type="molecule type" value="Genomic_DNA"/>
</dbReference>
<dbReference type="Pfam" id="PF01636">
    <property type="entry name" value="APH"/>
    <property type="match status" value="1"/>
</dbReference>
<proteinExistence type="predicted"/>
<keyword evidence="2" id="KW-0808">Transferase</keyword>
<dbReference type="CDD" id="cd05154">
    <property type="entry name" value="ACAD10_11_N-like"/>
    <property type="match status" value="1"/>
</dbReference>
<protein>
    <submittedName>
        <fullName evidence="2">Aminoglycoside phosphotransferase</fullName>
    </submittedName>
</protein>
<evidence type="ECO:0000313" key="2">
    <source>
        <dbReference type="EMBL" id="AEI81833.1"/>
    </source>
</evidence>
<evidence type="ECO:0000313" key="3">
    <source>
        <dbReference type="Proteomes" id="UP000006798"/>
    </source>
</evidence>
<sequence length="366" mass="39817">MSQIQLAQPSAAAATEDVSAPVDLVALARWMDENGLESGPVHAVSRIGGGTQNILLRFRRGAREFIFRHPPAHPRPESNKTMIRESRVLAALASTGVPHPRLIATCTDETVLGAVFYLMEPVAGFNATVAMPGQAKESPELRHAMGFALIDGLVALANVDHEAVGLSDFGRLDGFLERQVGRWAAELESYHRYPEWSGRGELGDVHGIGAWLEQNRPVGMRPGIMHGDYHIGNVLYHADGSLAAIVDWEMATLGDPLMDLGRLLSTWPDGDGPPVLSMRVDPSTGFPTREALIARYAKKSARDLSNLPWFEILACYKLGILLEGTYARAQAGKADPATGARLHATAIALLERARQRITSNREKVQQ</sequence>